<keyword evidence="7" id="KW-0472">Membrane</keyword>
<dbReference type="AlphaFoldDB" id="A0A1I7XT37"/>
<dbReference type="PROSITE" id="PS51443">
    <property type="entry name" value="PCS"/>
    <property type="match status" value="1"/>
</dbReference>
<dbReference type="InterPro" id="IPR038765">
    <property type="entry name" value="Papain-like_cys_pep_sf"/>
</dbReference>
<dbReference type="SMART" id="SM01088">
    <property type="entry name" value="Col_cuticle_N"/>
    <property type="match status" value="1"/>
</dbReference>
<feature type="transmembrane region" description="Helical" evidence="7">
    <location>
        <begin position="386"/>
        <end position="407"/>
    </location>
</feature>
<dbReference type="GO" id="GO:0016756">
    <property type="term" value="F:glutathione gamma-glutamylcysteinyltransferase activity"/>
    <property type="evidence" value="ECO:0007669"/>
    <property type="project" value="UniProtKB-EC"/>
</dbReference>
<feature type="transmembrane region" description="Helical" evidence="7">
    <location>
        <begin position="157"/>
        <end position="174"/>
    </location>
</feature>
<feature type="transmembrane region" description="Helical" evidence="7">
    <location>
        <begin position="40"/>
        <end position="58"/>
    </location>
</feature>
<evidence type="ECO:0000259" key="8">
    <source>
        <dbReference type="PROSITE" id="PS51443"/>
    </source>
</evidence>
<feature type="transmembrane region" description="Helical" evidence="7">
    <location>
        <begin position="894"/>
        <end position="913"/>
    </location>
</feature>
<proteinExistence type="predicted"/>
<reference evidence="10" key="1">
    <citation type="submission" date="2016-11" db="UniProtKB">
        <authorList>
            <consortium name="WormBaseParasite"/>
        </authorList>
    </citation>
    <scope>IDENTIFICATION</scope>
</reference>
<dbReference type="GO" id="GO:0098849">
    <property type="term" value="P:cellular detoxification of cadmium ion"/>
    <property type="evidence" value="ECO:0007669"/>
    <property type="project" value="TreeGrafter"/>
</dbReference>
<organism evidence="9 10">
    <name type="scientific">Heterorhabditis bacteriophora</name>
    <name type="common">Entomopathogenic nematode worm</name>
    <dbReference type="NCBI Taxonomy" id="37862"/>
    <lineage>
        <taxon>Eukaryota</taxon>
        <taxon>Metazoa</taxon>
        <taxon>Ecdysozoa</taxon>
        <taxon>Nematoda</taxon>
        <taxon>Chromadorea</taxon>
        <taxon>Rhabditida</taxon>
        <taxon>Rhabditina</taxon>
        <taxon>Rhabditomorpha</taxon>
        <taxon>Strongyloidea</taxon>
        <taxon>Heterorhabditidae</taxon>
        <taxon>Heterorhabditis</taxon>
    </lineage>
</organism>
<dbReference type="Gene3D" id="3.90.70.30">
    <property type="entry name" value="Phytochelatin synthase, N-terminal domain"/>
    <property type="match status" value="1"/>
</dbReference>
<dbReference type="SUPFAM" id="SSF53187">
    <property type="entry name" value="Zn-dependent exopeptidases"/>
    <property type="match status" value="1"/>
</dbReference>
<feature type="compositionally biased region" description="Low complexity" evidence="6">
    <location>
        <begin position="1099"/>
        <end position="1108"/>
    </location>
</feature>
<dbReference type="Pfam" id="PF04389">
    <property type="entry name" value="Peptidase_M28"/>
    <property type="match status" value="1"/>
</dbReference>
<dbReference type="GO" id="GO:0042302">
    <property type="term" value="F:structural constituent of cuticle"/>
    <property type="evidence" value="ECO:0007669"/>
    <property type="project" value="InterPro"/>
</dbReference>
<evidence type="ECO:0000313" key="9">
    <source>
        <dbReference type="Proteomes" id="UP000095283"/>
    </source>
</evidence>
<feature type="transmembrane region" description="Helical" evidence="7">
    <location>
        <begin position="269"/>
        <end position="288"/>
    </location>
</feature>
<keyword evidence="4" id="KW-0479">Metal-binding</keyword>
<evidence type="ECO:0000256" key="1">
    <source>
        <dbReference type="ARBA" id="ARBA00012468"/>
    </source>
</evidence>
<feature type="transmembrane region" description="Helical" evidence="7">
    <location>
        <begin position="460"/>
        <end position="478"/>
    </location>
</feature>
<accession>A0A1I7XT37</accession>
<dbReference type="PANTHER" id="PTHR33447:SF2">
    <property type="entry name" value="GLUTATHIONE GAMMA-GLUTAMYLCYSTEINYLTRANSFERASE"/>
    <property type="match status" value="1"/>
</dbReference>
<keyword evidence="9" id="KW-1185">Reference proteome</keyword>
<dbReference type="Pfam" id="PF22249">
    <property type="entry name" value="ERMP1-TM"/>
    <property type="match status" value="1"/>
</dbReference>
<dbReference type="WBParaSite" id="Hba_20909">
    <property type="protein sequence ID" value="Hba_20909"/>
    <property type="gene ID" value="Hba_20909"/>
</dbReference>
<dbReference type="InterPro" id="IPR002486">
    <property type="entry name" value="Col_cuticle_N"/>
</dbReference>
<dbReference type="InterPro" id="IPR008160">
    <property type="entry name" value="Collagen"/>
</dbReference>
<dbReference type="Gene3D" id="3.40.630.10">
    <property type="entry name" value="Zn peptidases"/>
    <property type="match status" value="1"/>
</dbReference>
<feature type="region of interest" description="Disordered" evidence="6">
    <location>
        <begin position="1042"/>
        <end position="1063"/>
    </location>
</feature>
<dbReference type="SUPFAM" id="SSF54001">
    <property type="entry name" value="Cysteine proteinases"/>
    <property type="match status" value="1"/>
</dbReference>
<dbReference type="InterPro" id="IPR007719">
    <property type="entry name" value="PCS_N"/>
</dbReference>
<dbReference type="GO" id="GO:0010273">
    <property type="term" value="P:detoxification of copper ion"/>
    <property type="evidence" value="ECO:0007669"/>
    <property type="project" value="TreeGrafter"/>
</dbReference>
<evidence type="ECO:0000313" key="10">
    <source>
        <dbReference type="WBParaSite" id="Hba_20909"/>
    </source>
</evidence>
<feature type="transmembrane region" description="Helical" evidence="7">
    <location>
        <begin position="300"/>
        <end position="317"/>
    </location>
</feature>
<feature type="transmembrane region" description="Helical" evidence="7">
    <location>
        <begin position="427"/>
        <end position="448"/>
    </location>
</feature>
<evidence type="ECO:0000256" key="3">
    <source>
        <dbReference type="ARBA" id="ARBA00022679"/>
    </source>
</evidence>
<dbReference type="GO" id="GO:0046938">
    <property type="term" value="P:phytochelatin biosynthetic process"/>
    <property type="evidence" value="ECO:0007669"/>
    <property type="project" value="InterPro"/>
</dbReference>
<feature type="region of interest" description="Disordered" evidence="6">
    <location>
        <begin position="1097"/>
        <end position="1232"/>
    </location>
</feature>
<keyword evidence="2" id="KW-0104">Cadmium</keyword>
<feature type="domain" description="Peptidase C83" evidence="8">
    <location>
        <begin position="632"/>
        <end position="903"/>
    </location>
</feature>
<dbReference type="Pfam" id="PF01391">
    <property type="entry name" value="Collagen"/>
    <property type="match status" value="1"/>
</dbReference>
<evidence type="ECO:0000256" key="5">
    <source>
        <dbReference type="ARBA" id="ARBA00022737"/>
    </source>
</evidence>
<dbReference type="InterPro" id="IPR007484">
    <property type="entry name" value="Peptidase_M28"/>
</dbReference>
<keyword evidence="7" id="KW-0812">Transmembrane</keyword>
<keyword evidence="3" id="KW-0808">Transferase</keyword>
<keyword evidence="5" id="KW-0677">Repeat</keyword>
<protein>
    <recommendedName>
        <fullName evidence="1">glutathione gamma-glutamylcysteinyltransferase</fullName>
        <ecNumber evidence="1">2.3.2.15</ecNumber>
    </recommendedName>
</protein>
<keyword evidence="7" id="KW-1133">Transmembrane helix</keyword>
<feature type="transmembrane region" description="Helical" evidence="7">
    <location>
        <begin position="329"/>
        <end position="357"/>
    </location>
</feature>
<dbReference type="Pfam" id="PF01484">
    <property type="entry name" value="Col_cuticle_N"/>
    <property type="match status" value="1"/>
</dbReference>
<feature type="transmembrane region" description="Helical" evidence="7">
    <location>
        <begin position="363"/>
        <end position="379"/>
    </location>
</feature>
<dbReference type="EC" id="2.3.2.15" evidence="1"/>
<dbReference type="Pfam" id="PF05023">
    <property type="entry name" value="Phytochelatin"/>
    <property type="match status" value="1"/>
</dbReference>
<dbReference type="GO" id="GO:0046872">
    <property type="term" value="F:metal ion binding"/>
    <property type="evidence" value="ECO:0007669"/>
    <property type="project" value="UniProtKB-KW"/>
</dbReference>
<evidence type="ECO:0000256" key="6">
    <source>
        <dbReference type="SAM" id="MobiDB-lite"/>
    </source>
</evidence>
<dbReference type="Proteomes" id="UP000095283">
    <property type="component" value="Unplaced"/>
</dbReference>
<evidence type="ECO:0000256" key="4">
    <source>
        <dbReference type="ARBA" id="ARBA00022723"/>
    </source>
</evidence>
<dbReference type="InterPro" id="IPR038156">
    <property type="entry name" value="PCS_N_sf"/>
</dbReference>
<feature type="transmembrane region" description="Helical" evidence="7">
    <location>
        <begin position="965"/>
        <end position="988"/>
    </location>
</feature>
<dbReference type="InterPro" id="IPR040409">
    <property type="entry name" value="PCS-like"/>
</dbReference>
<dbReference type="PANTHER" id="PTHR33447">
    <property type="entry name" value="GLUTATHIONE GAMMA-GLUTAMYLCYSTEINYLTRANSFERASE"/>
    <property type="match status" value="1"/>
</dbReference>
<evidence type="ECO:0000256" key="7">
    <source>
        <dbReference type="SAM" id="Phobius"/>
    </source>
</evidence>
<name>A0A1I7XT37_HETBA</name>
<sequence length="1232" mass="137792">MEVRRRVGITSKSADSNVPYYEVIDDKTQRTTEALGFKHWLLIMGCIGLIYGGVVYLHRKMPPVVDSSHWEQFSEVRARDLLKKLTALGPRPSGSDSLERPSGCFDLKFLSSFTLCYHKITNVIVRVGPAKGPTNQALMLNCHYDTMPDTPGATDDAVRYFLYFLFNILLFLTADKLFKLGFVNINALFQAEENFLQGAHGFIENHPWRHSIRAFINLEGTGSGGREILFQVTVLLFYLVEKYEKIKNLSNLLLFLMLNVRYRYKLPELVGPLYVLPMLIAGCAVHSYFADKSRVDNTRYFLSLLPFFKIIYIYSTFMRNAEMVQYDSIVVTFAAILFVMTFCHMASAFFVFNYVLFPLLKDPLIFILGTTGIVRRYFVTGVTPRVLLVSQMFCFIPVFIFAVYAISQCVDFFVPVMGRLGNAVNPEFVIAPIGLIIASSFVIFVVSYFRLFHNFEQLSLFYFITHTKCFRIIFSTYLHTNRTIYDFDGSVMQKDNGLFIQSLDYRGASDLPAHSFLQGSTAPNCTGIKDEYCRMPYYTAIHELFPPEQSLWVPVPSPAFVPYPIKLSLISRERIGANQLNITFELRGGYDKMSLHVTPLSGYELVGWSFTDIDIEHFGKRVTYFVFLTYGYEMPEVRRFWILMENVGVTPSDPENTHNVEISVASHHAHGNANIYFKLSSQFRTQDDPAYCGLSTLVMVLNTLEVDPQQVWKAPWRFYHESMLDCCVPLDTVKKTGVNLNQFHCLATCNRLQSRVQYADNSDRSNRCFKYDYIVTDTRFFIYHRYSSVSCTYHVTLIAQCILQLLSAFLDTLRQEIISSVKGESTVIVANYDRSQLNQTGTGHFAPLAAFHWQSDRVLILDVARFKYPPHWVKISDLQKAMCSIDNMTKQSRGWVFSNMSIHSLIFIFRYFLNYVSFNMISNADFARFLHFSSYVPTDLRSVSPNTHFSVPESIENWISQMRSVAFVAVAISTAAVIASIVTTPLLYTYVHTFQSHVNSETEFCRLRSRDLLVSMYQIAPKGRAKRGWLFGQWVPDGGTGGGAGDYGAPATEPGYAPAPPPTSGYGPVVNAEPESQCCTCQQEPCIICPPGPPGPPGNAGAKGPQGPRGSPGLSGVDGRRGEPGMVGPAGPMGEPGIQGPKGKKGEDGRVINVNGPPGPPGPAGAQGRKGERGSKGRVGSVIPGPQGPPGDQGKKGRSGRKGEPGIQGPLGSKGQDGDCFHCPTPRTPPGY</sequence>
<dbReference type="InterPro" id="IPR053974">
    <property type="entry name" value="ERMP1_1-A_TM"/>
</dbReference>
<evidence type="ECO:0000256" key="2">
    <source>
        <dbReference type="ARBA" id="ARBA00022539"/>
    </source>
</evidence>